<keyword evidence="1" id="KW-1133">Transmembrane helix</keyword>
<feature type="signal peptide" evidence="2">
    <location>
        <begin position="1"/>
        <end position="17"/>
    </location>
</feature>
<keyword evidence="1" id="KW-0472">Membrane</keyword>
<dbReference type="GO" id="GO:0031501">
    <property type="term" value="C:mannosyltransferase complex"/>
    <property type="evidence" value="ECO:0007669"/>
    <property type="project" value="TreeGrafter"/>
</dbReference>
<evidence type="ECO:0000256" key="2">
    <source>
        <dbReference type="SAM" id="SignalP"/>
    </source>
</evidence>
<keyword evidence="1" id="KW-0812">Transmembrane</keyword>
<keyword evidence="2" id="KW-0732">Signal</keyword>
<sequence>MLHCLLVLVFWVHWVWANTESFLLHVPRDFPTKQSSSTELIQYPRSISLQDTNINKATFSCGINHSSFVELTHLQQGEAYQIKVCWTALDPISIDHMDWFVVPHSTLFQGTTSDAARIFVRFDLRADSYPPLEPMTRIPINVSVINTKLAIPVDLYKLIVYIVLVTAGVFLVNRKASFQKWLESL</sequence>
<dbReference type="PANTHER" id="PTHR28022:SF1">
    <property type="entry name" value="GPI MANNOSYLTRANSFERASE 2 SUBUNIT PGA1"/>
    <property type="match status" value="1"/>
</dbReference>
<dbReference type="GO" id="GO:0005789">
    <property type="term" value="C:endoplasmic reticulum membrane"/>
    <property type="evidence" value="ECO:0007669"/>
    <property type="project" value="TreeGrafter"/>
</dbReference>
<dbReference type="OrthoDB" id="4036106at2759"/>
<evidence type="ECO:0000313" key="3">
    <source>
        <dbReference type="EMBL" id="CDF88623.1"/>
    </source>
</evidence>
<feature type="chain" id="PRO_5035234524" evidence="2">
    <location>
        <begin position="18"/>
        <end position="185"/>
    </location>
</feature>
<dbReference type="GO" id="GO:0000030">
    <property type="term" value="F:mannosyltransferase activity"/>
    <property type="evidence" value="ECO:0007669"/>
    <property type="project" value="TreeGrafter"/>
</dbReference>
<dbReference type="AlphaFoldDB" id="A0A8J2T519"/>
<dbReference type="InterPro" id="IPR019433">
    <property type="entry name" value="GPI_ManTrfase_II_coact_Pga1"/>
</dbReference>
<feature type="transmembrane region" description="Helical" evidence="1">
    <location>
        <begin position="155"/>
        <end position="172"/>
    </location>
</feature>
<keyword evidence="4" id="KW-1185">Reference proteome</keyword>
<reference evidence="4" key="1">
    <citation type="journal article" date="2013" name="Genome Announc.">
        <title>Genome sequence of the food spoilage yeast Zygosaccharomyces bailii CLIB 213(T).</title>
        <authorList>
            <person name="Galeote V."/>
            <person name="Bigey F."/>
            <person name="Devillers H."/>
            <person name="Neuveglise C."/>
            <person name="Dequin S."/>
        </authorList>
    </citation>
    <scope>NUCLEOTIDE SEQUENCE [LARGE SCALE GENOMIC DNA]</scope>
    <source>
        <strain evidence="4">CLIB 213 / ATCC 58445 / CBS 680 / CCRC 21525 / NBRC 1098 / NCYC 1416 / NRRL Y-2227</strain>
    </source>
</reference>
<dbReference type="EMBL" id="HG316455">
    <property type="protein sequence ID" value="CDF88623.1"/>
    <property type="molecule type" value="Genomic_DNA"/>
</dbReference>
<organism evidence="3 4">
    <name type="scientific">Zygosaccharomyces bailii (strain CLIB 213 / ATCC 58445 / CBS 680 / BCRC 21525 / NBRC 1098 / NCYC 1416 / NRRL Y-2227)</name>
    <dbReference type="NCBI Taxonomy" id="1333698"/>
    <lineage>
        <taxon>Eukaryota</taxon>
        <taxon>Fungi</taxon>
        <taxon>Dikarya</taxon>
        <taxon>Ascomycota</taxon>
        <taxon>Saccharomycotina</taxon>
        <taxon>Saccharomycetes</taxon>
        <taxon>Saccharomycetales</taxon>
        <taxon>Saccharomycetaceae</taxon>
        <taxon>Zygosaccharomyces</taxon>
    </lineage>
</organism>
<dbReference type="PANTHER" id="PTHR28022">
    <property type="entry name" value="GPI MANNOSYLTRANSFERASE 2 SUBUNIT PGA1"/>
    <property type="match status" value="1"/>
</dbReference>
<name>A0A8J2T519_ZYGB2</name>
<evidence type="ECO:0000313" key="4">
    <source>
        <dbReference type="Proteomes" id="UP000019375"/>
    </source>
</evidence>
<proteinExistence type="predicted"/>
<accession>A0A8J2T519</accession>
<protein>
    <submittedName>
        <fullName evidence="3">BN860_14576g1_1</fullName>
    </submittedName>
</protein>
<dbReference type="GO" id="GO:0006506">
    <property type="term" value="P:GPI anchor biosynthetic process"/>
    <property type="evidence" value="ECO:0007669"/>
    <property type="project" value="TreeGrafter"/>
</dbReference>
<gene>
    <name evidence="3" type="ORF">BN860_14576g</name>
</gene>
<evidence type="ECO:0000256" key="1">
    <source>
        <dbReference type="SAM" id="Phobius"/>
    </source>
</evidence>
<dbReference type="Proteomes" id="UP000019375">
    <property type="component" value="Unassembled WGS sequence"/>
</dbReference>
<dbReference type="Pfam" id="PF10333">
    <property type="entry name" value="Pga1"/>
    <property type="match status" value="1"/>
</dbReference>